<proteinExistence type="predicted"/>
<feature type="compositionally biased region" description="Basic residues" evidence="1">
    <location>
        <begin position="238"/>
        <end position="248"/>
    </location>
</feature>
<evidence type="ECO:0000313" key="3">
    <source>
        <dbReference type="Proteomes" id="UP000092666"/>
    </source>
</evidence>
<feature type="compositionally biased region" description="Polar residues" evidence="1">
    <location>
        <begin position="256"/>
        <end position="268"/>
    </location>
</feature>
<feature type="region of interest" description="Disordered" evidence="1">
    <location>
        <begin position="530"/>
        <end position="549"/>
    </location>
</feature>
<evidence type="ECO:0000313" key="2">
    <source>
        <dbReference type="EMBL" id="OCF36246.1"/>
    </source>
</evidence>
<feature type="region of interest" description="Disordered" evidence="1">
    <location>
        <begin position="62"/>
        <end position="128"/>
    </location>
</feature>
<feature type="region of interest" description="Disordered" evidence="1">
    <location>
        <begin position="320"/>
        <end position="347"/>
    </location>
</feature>
<accession>A0A1B9GYY9</accession>
<dbReference type="EMBL" id="KI669496">
    <property type="protein sequence ID" value="OCF36246.1"/>
    <property type="molecule type" value="Genomic_DNA"/>
</dbReference>
<feature type="compositionally biased region" description="Basic and acidic residues" evidence="1">
    <location>
        <begin position="334"/>
        <end position="347"/>
    </location>
</feature>
<feature type="compositionally biased region" description="Low complexity" evidence="1">
    <location>
        <begin position="97"/>
        <end position="128"/>
    </location>
</feature>
<keyword evidence="3" id="KW-1185">Reference proteome</keyword>
<dbReference type="Proteomes" id="UP000092666">
    <property type="component" value="Unassembled WGS sequence"/>
</dbReference>
<dbReference type="OrthoDB" id="2563644at2759"/>
<feature type="compositionally biased region" description="Basic and acidic residues" evidence="1">
    <location>
        <begin position="1"/>
        <end position="24"/>
    </location>
</feature>
<dbReference type="AlphaFoldDB" id="A0A1B9GYY9"/>
<feature type="region of interest" description="Disordered" evidence="1">
    <location>
        <begin position="1"/>
        <end position="50"/>
    </location>
</feature>
<sequence>MDHPFDLHSPEPDPADEAHSHPHDNNGSTTLSPAHAHHHNGDHQDNDDATEAVLASLRAVIGDDRHGQDGANTQSLNRPKSDSESGSSGGFLDPRLAGASSTTGNANANANTAGAPTSSNTNSTEPSNPFVHAIEKALTSLTQQITAGQGILDDLNSPGAIQNLAHNLKALGEGSKKQLETIKTLSSLVKASELGAEISSDFVSTIDPELSPLVLRSEYDALKTQYDALLASLPASKRGIHGPRKSRAAKLDVAGQGTSSAAPRSQGLQAGDGRFSQGDLGAQAGTLEGRKKRSIKLEHLVHKMANRRLGVEYLVNNFESKGSRDLPDPSSEPPKADESANGVDEFRPDFRGDINAADVKPFVEQVIDDVMEAWTSHNLHLEEPDVDRSRVEAAVHIYWTRLCKRYDEQLHRQRGEIHRDELSRRKQNTYRRQQSLLARRLAAFDSSPLASCKLRALYRTILTIDFAAPTQDSPDLTREYTEEEWNAYRKLACGSRANEAHEVIDQFWLSENVRSLLTILDLYSADMTARSRRKGRPKQPNPTFHLPPHLWDQSSLPTLRAKDANGLPISGAQGIVLFKFHVDEKVQQENAEWAKGLYDNPPIPEEDAAAPSLPEVMGMPMYAHLKPLVKAAREKANPAVLSKEEIEEINNRVITPEGAIEADQSILDPSSLGVGALDTSADGEYMTFAALSRLTEPTGSPSTPAGNAASASHIGVDTIGGNGLSISTPTHPGIHAHSTLSQHTLTQPFSLAASHPNVLPNLSGIVAHTPGPSPGSSMRARKFGKRNASEIPGGAAQPVPKKKREIVNLDGAGQGHGNDLTLGGAVANEGEGAFGGAGVTGELDADGEEECIRVDLESDLAFWETL</sequence>
<name>A0A1B9GYY9_9TREE</name>
<reference evidence="3" key="2">
    <citation type="submission" date="2013-12" db="EMBL/GenBank/DDBJ databases">
        <title>Evolution of pathogenesis and genome organization in the Tremellales.</title>
        <authorList>
            <person name="Cuomo C."/>
            <person name="Litvintseva A."/>
            <person name="Heitman J."/>
            <person name="Chen Y."/>
            <person name="Sun S."/>
            <person name="Springer D."/>
            <person name="Dromer F."/>
            <person name="Young S."/>
            <person name="Zeng Q."/>
            <person name="Chapman S."/>
            <person name="Gujja S."/>
            <person name="Saif S."/>
            <person name="Birren B."/>
        </authorList>
    </citation>
    <scope>NUCLEOTIDE SEQUENCE [LARGE SCALE GENOMIC DNA]</scope>
    <source>
        <strain evidence="3">BCC8398</strain>
    </source>
</reference>
<organism evidence="2 3">
    <name type="scientific">Kwoniella heveanensis BCC8398</name>
    <dbReference type="NCBI Taxonomy" id="1296120"/>
    <lineage>
        <taxon>Eukaryota</taxon>
        <taxon>Fungi</taxon>
        <taxon>Dikarya</taxon>
        <taxon>Basidiomycota</taxon>
        <taxon>Agaricomycotina</taxon>
        <taxon>Tremellomycetes</taxon>
        <taxon>Tremellales</taxon>
        <taxon>Cryptococcaceae</taxon>
        <taxon>Kwoniella</taxon>
    </lineage>
</organism>
<reference evidence="2 3" key="1">
    <citation type="submission" date="2013-07" db="EMBL/GenBank/DDBJ databases">
        <title>The Genome Sequence of Cryptococcus heveanensis BCC8398.</title>
        <authorList>
            <consortium name="The Broad Institute Genome Sequencing Platform"/>
            <person name="Cuomo C."/>
            <person name="Litvintseva A."/>
            <person name="Chen Y."/>
            <person name="Heitman J."/>
            <person name="Sun S."/>
            <person name="Springer D."/>
            <person name="Dromer F."/>
            <person name="Young S.K."/>
            <person name="Zeng Q."/>
            <person name="Gargeya S."/>
            <person name="Fitzgerald M."/>
            <person name="Abouelleil A."/>
            <person name="Alvarado L."/>
            <person name="Berlin A.M."/>
            <person name="Chapman S.B."/>
            <person name="Dewar J."/>
            <person name="Goldberg J."/>
            <person name="Griggs A."/>
            <person name="Gujja S."/>
            <person name="Hansen M."/>
            <person name="Howarth C."/>
            <person name="Imamovic A."/>
            <person name="Larimer J."/>
            <person name="McCowan C."/>
            <person name="Murphy C."/>
            <person name="Pearson M."/>
            <person name="Priest M."/>
            <person name="Roberts A."/>
            <person name="Saif S."/>
            <person name="Shea T."/>
            <person name="Sykes S."/>
            <person name="Wortman J."/>
            <person name="Nusbaum C."/>
            <person name="Birren B."/>
        </authorList>
    </citation>
    <scope>NUCLEOTIDE SEQUENCE [LARGE SCALE GENOMIC DNA]</scope>
    <source>
        <strain evidence="2 3">BCC8398</strain>
    </source>
</reference>
<evidence type="ECO:0000256" key="1">
    <source>
        <dbReference type="SAM" id="MobiDB-lite"/>
    </source>
</evidence>
<feature type="region of interest" description="Disordered" evidence="1">
    <location>
        <begin position="237"/>
        <end position="287"/>
    </location>
</feature>
<gene>
    <name evidence="2" type="ORF">I316_02119</name>
</gene>
<protein>
    <submittedName>
        <fullName evidence="2">Uncharacterized protein</fullName>
    </submittedName>
</protein>